<sequence>MLAVPGALDSTLADALFWGSLVLSLVVAFVVTVPVNRALIARGRGHAVVHAHHGH</sequence>
<keyword evidence="4" id="KW-1185">Reference proteome</keyword>
<organism evidence="3 4">
    <name type="scientific">Angustibacter aerolatus</name>
    <dbReference type="NCBI Taxonomy" id="1162965"/>
    <lineage>
        <taxon>Bacteria</taxon>
        <taxon>Bacillati</taxon>
        <taxon>Actinomycetota</taxon>
        <taxon>Actinomycetes</taxon>
        <taxon>Kineosporiales</taxon>
        <taxon>Kineosporiaceae</taxon>
    </lineage>
</organism>
<feature type="transmembrane region" description="Helical" evidence="1">
    <location>
        <begin position="15"/>
        <end position="35"/>
    </location>
</feature>
<keyword evidence="1" id="KW-0812">Transmembrane</keyword>
<accession>A0ABQ6JJW6</accession>
<evidence type="ECO:0000259" key="2">
    <source>
        <dbReference type="Pfam" id="PF14342"/>
    </source>
</evidence>
<protein>
    <recommendedName>
        <fullName evidence="2">DUF4396 domain-containing protein</fullName>
    </recommendedName>
</protein>
<proteinExistence type="predicted"/>
<dbReference type="InterPro" id="IPR025509">
    <property type="entry name" value="DUF4396"/>
</dbReference>
<comment type="caution">
    <text evidence="3">The sequence shown here is derived from an EMBL/GenBank/DDBJ whole genome shotgun (WGS) entry which is preliminary data.</text>
</comment>
<keyword evidence="1" id="KW-0472">Membrane</keyword>
<evidence type="ECO:0000313" key="3">
    <source>
        <dbReference type="EMBL" id="GMA88527.1"/>
    </source>
</evidence>
<gene>
    <name evidence="3" type="ORF">GCM10025868_37770</name>
</gene>
<reference evidence="4" key="1">
    <citation type="journal article" date="2019" name="Int. J. Syst. Evol. Microbiol.">
        <title>The Global Catalogue of Microorganisms (GCM) 10K type strain sequencing project: providing services to taxonomists for standard genome sequencing and annotation.</title>
        <authorList>
            <consortium name="The Broad Institute Genomics Platform"/>
            <consortium name="The Broad Institute Genome Sequencing Center for Infectious Disease"/>
            <person name="Wu L."/>
            <person name="Ma J."/>
        </authorList>
    </citation>
    <scope>NUCLEOTIDE SEQUENCE [LARGE SCALE GENOMIC DNA]</scope>
    <source>
        <strain evidence="4">NBRC 108730</strain>
    </source>
</reference>
<keyword evidence="1" id="KW-1133">Transmembrane helix</keyword>
<name>A0ABQ6JJW6_9ACTN</name>
<dbReference type="Proteomes" id="UP001157017">
    <property type="component" value="Unassembled WGS sequence"/>
</dbReference>
<feature type="domain" description="DUF4396" evidence="2">
    <location>
        <begin position="1"/>
        <end position="44"/>
    </location>
</feature>
<evidence type="ECO:0000256" key="1">
    <source>
        <dbReference type="SAM" id="Phobius"/>
    </source>
</evidence>
<dbReference type="EMBL" id="BSUZ01000001">
    <property type="protein sequence ID" value="GMA88527.1"/>
    <property type="molecule type" value="Genomic_DNA"/>
</dbReference>
<evidence type="ECO:0000313" key="4">
    <source>
        <dbReference type="Proteomes" id="UP001157017"/>
    </source>
</evidence>
<dbReference type="Pfam" id="PF14342">
    <property type="entry name" value="DUF4396"/>
    <property type="match status" value="1"/>
</dbReference>